<accession>H2EER9</accession>
<gene>
    <name evidence="1" type="ORF">mv_L687</name>
</gene>
<dbReference type="EMBL" id="JN885998">
    <property type="protein sequence ID" value="AEX62892.1"/>
    <property type="molecule type" value="Genomic_DNA"/>
</dbReference>
<evidence type="ECO:0000313" key="1">
    <source>
        <dbReference type="EMBL" id="AEX62892.1"/>
    </source>
</evidence>
<sequence>MHIEFNPNFGYKFFKIGYCTKNEFFDKFSVFSNLFRIYDNTFLLIPVNLSNLFYLSFDEKCNIWKLFHSISNKLLTREIEIWSNTLNNLDKDFVYIFEYNESIKNICVFDKKEKNIHLINQKKNIFVCINLQIYYIFLVIK</sequence>
<protein>
    <submittedName>
        <fullName evidence="1">Uncharacterized protein</fullName>
    </submittedName>
</protein>
<name>H2EER9_9VIRU</name>
<reference evidence="1" key="1">
    <citation type="submission" date="2011-10" db="EMBL/GenBank/DDBJ databases">
        <title>Provirophages and transpovirons: unique mobilome of giant viruses.</title>
        <authorList>
            <person name="Desnues C."/>
            <person name="LaScola B."/>
            <person name="Yutin N."/>
            <person name="Fournous G."/>
            <person name="Koonin E."/>
            <person name="Raoult D."/>
        </authorList>
    </citation>
    <scope>NUCLEOTIDE SEQUENCE</scope>
    <source>
        <strain evidence="1">Mv13-mv</strain>
    </source>
</reference>
<organism evidence="1">
    <name type="scientific">Moumouvirus sp. 'Monve'</name>
    <dbReference type="NCBI Taxonomy" id="1128131"/>
    <lineage>
        <taxon>Viruses</taxon>
        <taxon>Varidnaviria</taxon>
        <taxon>Bamfordvirae</taxon>
        <taxon>Nucleocytoviricota</taxon>
        <taxon>Megaviricetes</taxon>
        <taxon>Imitervirales</taxon>
        <taxon>Mimiviridae</taxon>
        <taxon>Megamimivirinae</taxon>
        <taxon>Moumouvirus</taxon>
    </lineage>
</organism>
<proteinExistence type="predicted"/>